<feature type="compositionally biased region" description="Basic and acidic residues" evidence="1">
    <location>
        <begin position="293"/>
        <end position="303"/>
    </location>
</feature>
<evidence type="ECO:0000313" key="3">
    <source>
        <dbReference type="Proteomes" id="UP001221142"/>
    </source>
</evidence>
<dbReference type="AlphaFoldDB" id="A0AAD7CIZ7"/>
<name>A0AAD7CIZ7_9AGAR</name>
<sequence>MEEVPASDDEEYLPMPAVATLAVESSIASFPQASSVKPLASTGRPRPKPAYKGAPSADTSIIQPFSSETSTSLADRVKRGRRGLATSFKISTPDPITSSEVIEIDDSDDDELELYSKPRKSSKRGSALPSSLSSHNAGDISVLPPSDPFPQSTSTNYPEFDDDDDVSVPPITALMGDTSFNSSSPTTRKKLTIKVPSLFQDNNEDELLFDDTDGLMMPPPLPIGASSSSSVVPESTVATKPAKKSRKKKQDGEVEGEKPAKKPRAKKAAKKDTLAGSEGVVEKPKKTKKGKGKEKEKEPEFKSAEFILDDEDDELVSAPPPVDMFDDGPVLPPPTTGQKPNSVTSIPGSQPDEEELAPLPPVAKKRKRVVVDDDDDDDFLADGGSAEKEKKGKKAKTGNEKKATVKKAKGRTVVSDEEEVDAGVVSVPEDDRMMVDRVPSPLSDLEDDMPPKKKPKLAKKGPSKRMVAVSESEGEGEDQEIRKDITTSTKAQIENSKPAASSPKQSKNNGAGTPKPPALPSIASRYSIAPRTKSTPLSELIRKVNSQPGSPFPNVGGVAAASPKTPMYSPHAKFSRRALSRIAPLHPNRRTPPPPLPPPPPKPKTKKEKEREEKWEEEMIEDVGGWDEWKNLSDEQQKALRRQKWDRELGGYDD</sequence>
<accession>A0AAD7CIZ7</accession>
<feature type="compositionally biased region" description="Polar residues" evidence="1">
    <location>
        <begin position="336"/>
        <end position="348"/>
    </location>
</feature>
<dbReference type="Proteomes" id="UP001221142">
    <property type="component" value="Unassembled WGS sequence"/>
</dbReference>
<organism evidence="2 3">
    <name type="scientific">Roridomyces roridus</name>
    <dbReference type="NCBI Taxonomy" id="1738132"/>
    <lineage>
        <taxon>Eukaryota</taxon>
        <taxon>Fungi</taxon>
        <taxon>Dikarya</taxon>
        <taxon>Basidiomycota</taxon>
        <taxon>Agaricomycotina</taxon>
        <taxon>Agaricomycetes</taxon>
        <taxon>Agaricomycetidae</taxon>
        <taxon>Agaricales</taxon>
        <taxon>Marasmiineae</taxon>
        <taxon>Mycenaceae</taxon>
        <taxon>Roridomyces</taxon>
    </lineage>
</organism>
<evidence type="ECO:0000256" key="1">
    <source>
        <dbReference type="SAM" id="MobiDB-lite"/>
    </source>
</evidence>
<feature type="compositionally biased region" description="Acidic residues" evidence="1">
    <location>
        <begin position="615"/>
        <end position="625"/>
    </location>
</feature>
<feature type="compositionally biased region" description="Polar residues" evidence="1">
    <location>
        <begin position="486"/>
        <end position="495"/>
    </location>
</feature>
<feature type="compositionally biased region" description="Low complexity" evidence="1">
    <location>
        <begin position="496"/>
        <end position="507"/>
    </location>
</feature>
<feature type="compositionally biased region" description="Acidic residues" evidence="1">
    <location>
        <begin position="202"/>
        <end position="213"/>
    </location>
</feature>
<feature type="compositionally biased region" description="Basic and acidic residues" evidence="1">
    <location>
        <begin position="250"/>
        <end position="260"/>
    </location>
</feature>
<reference evidence="2" key="1">
    <citation type="submission" date="2023-03" db="EMBL/GenBank/DDBJ databases">
        <title>Massive genome expansion in bonnet fungi (Mycena s.s.) driven by repeated elements and novel gene families across ecological guilds.</title>
        <authorList>
            <consortium name="Lawrence Berkeley National Laboratory"/>
            <person name="Harder C.B."/>
            <person name="Miyauchi S."/>
            <person name="Viragh M."/>
            <person name="Kuo A."/>
            <person name="Thoen E."/>
            <person name="Andreopoulos B."/>
            <person name="Lu D."/>
            <person name="Skrede I."/>
            <person name="Drula E."/>
            <person name="Henrissat B."/>
            <person name="Morin E."/>
            <person name="Kohler A."/>
            <person name="Barry K."/>
            <person name="LaButti K."/>
            <person name="Morin E."/>
            <person name="Salamov A."/>
            <person name="Lipzen A."/>
            <person name="Mereny Z."/>
            <person name="Hegedus B."/>
            <person name="Baldrian P."/>
            <person name="Stursova M."/>
            <person name="Weitz H."/>
            <person name="Taylor A."/>
            <person name="Grigoriev I.V."/>
            <person name="Nagy L.G."/>
            <person name="Martin F."/>
            <person name="Kauserud H."/>
        </authorList>
    </citation>
    <scope>NUCLEOTIDE SEQUENCE</scope>
    <source>
        <strain evidence="2">9284</strain>
    </source>
</reference>
<evidence type="ECO:0000313" key="2">
    <source>
        <dbReference type="EMBL" id="KAJ7650117.1"/>
    </source>
</evidence>
<keyword evidence="3" id="KW-1185">Reference proteome</keyword>
<feature type="compositionally biased region" description="Acidic residues" evidence="1">
    <location>
        <begin position="102"/>
        <end position="113"/>
    </location>
</feature>
<feature type="compositionally biased region" description="Low complexity" evidence="1">
    <location>
        <begin position="223"/>
        <end position="237"/>
    </location>
</feature>
<protein>
    <submittedName>
        <fullName evidence="2">Uncharacterized protein</fullName>
    </submittedName>
</protein>
<feature type="compositionally biased region" description="Basic residues" evidence="1">
    <location>
        <begin position="452"/>
        <end position="463"/>
    </location>
</feature>
<feature type="compositionally biased region" description="Polar residues" evidence="1">
    <location>
        <begin position="57"/>
        <end position="73"/>
    </location>
</feature>
<proteinExistence type="predicted"/>
<feature type="region of interest" description="Disordered" evidence="1">
    <location>
        <begin position="29"/>
        <end position="654"/>
    </location>
</feature>
<gene>
    <name evidence="2" type="ORF">FB45DRAFT_10252</name>
</gene>
<feature type="compositionally biased region" description="Pro residues" evidence="1">
    <location>
        <begin position="590"/>
        <end position="602"/>
    </location>
</feature>
<comment type="caution">
    <text evidence="2">The sequence shown here is derived from an EMBL/GenBank/DDBJ whole genome shotgun (WGS) entry which is preliminary data.</text>
</comment>
<feature type="compositionally biased region" description="Basic and acidic residues" evidence="1">
    <location>
        <begin position="627"/>
        <end position="654"/>
    </location>
</feature>
<dbReference type="EMBL" id="JARKIF010000001">
    <property type="protein sequence ID" value="KAJ7650117.1"/>
    <property type="molecule type" value="Genomic_DNA"/>
</dbReference>